<dbReference type="EMBL" id="UINC01030806">
    <property type="protein sequence ID" value="SVB15794.1"/>
    <property type="molecule type" value="Genomic_DNA"/>
</dbReference>
<dbReference type="Gene3D" id="3.40.30.10">
    <property type="entry name" value="Glutaredoxin"/>
    <property type="match status" value="1"/>
</dbReference>
<dbReference type="SUPFAM" id="SSF52833">
    <property type="entry name" value="Thioredoxin-like"/>
    <property type="match status" value="1"/>
</dbReference>
<protein>
    <recommendedName>
        <fullName evidence="2">Thioredoxin domain-containing protein</fullName>
    </recommendedName>
</protein>
<evidence type="ECO:0000313" key="1">
    <source>
        <dbReference type="EMBL" id="SVB15794.1"/>
    </source>
</evidence>
<name>A0A382BQ48_9ZZZZ</name>
<organism evidence="1">
    <name type="scientific">marine metagenome</name>
    <dbReference type="NCBI Taxonomy" id="408172"/>
    <lineage>
        <taxon>unclassified sequences</taxon>
        <taxon>metagenomes</taxon>
        <taxon>ecological metagenomes</taxon>
    </lineage>
</organism>
<accession>A0A382BQ48</accession>
<proteinExistence type="predicted"/>
<dbReference type="AlphaFoldDB" id="A0A382BQ48"/>
<feature type="non-terminal residue" evidence="1">
    <location>
        <position position="1"/>
    </location>
</feature>
<dbReference type="InterPro" id="IPR036249">
    <property type="entry name" value="Thioredoxin-like_sf"/>
</dbReference>
<gene>
    <name evidence="1" type="ORF">METZ01_LOCUS168648</name>
</gene>
<sequence length="103" mass="11042">VAVVKEACPACQLVAPVLEHLADVAGLVVYTQDDPTFPTAADWVIDDTDLVASWQIDLDAVPTLVRRVDGVEVARTIGWDRDSWEELTGITGLGDGLPVFKPG</sequence>
<evidence type="ECO:0008006" key="2">
    <source>
        <dbReference type="Google" id="ProtNLM"/>
    </source>
</evidence>
<reference evidence="1" key="1">
    <citation type="submission" date="2018-05" db="EMBL/GenBank/DDBJ databases">
        <authorList>
            <person name="Lanie J.A."/>
            <person name="Ng W.-L."/>
            <person name="Kazmierczak K.M."/>
            <person name="Andrzejewski T.M."/>
            <person name="Davidsen T.M."/>
            <person name="Wayne K.J."/>
            <person name="Tettelin H."/>
            <person name="Glass J.I."/>
            <person name="Rusch D."/>
            <person name="Podicherti R."/>
            <person name="Tsui H.-C.T."/>
            <person name="Winkler M.E."/>
        </authorList>
    </citation>
    <scope>NUCLEOTIDE SEQUENCE</scope>
</reference>